<reference evidence="3" key="2">
    <citation type="submission" date="2020-05" db="UniProtKB">
        <authorList>
            <consortium name="EnsemblMetazoa"/>
        </authorList>
    </citation>
    <scope>IDENTIFICATION</scope>
    <source>
        <strain evidence="3">wikel</strain>
    </source>
</reference>
<keyword evidence="1" id="KW-0472">Membrane</keyword>
<reference evidence="2 4" key="1">
    <citation type="submission" date="2008-03" db="EMBL/GenBank/DDBJ databases">
        <title>Annotation of Ixodes scapularis.</title>
        <authorList>
            <consortium name="Ixodes scapularis Genome Project Consortium"/>
            <person name="Caler E."/>
            <person name="Hannick L.I."/>
            <person name="Bidwell S."/>
            <person name="Joardar V."/>
            <person name="Thiagarajan M."/>
            <person name="Amedeo P."/>
            <person name="Galinsky K.J."/>
            <person name="Schobel S."/>
            <person name="Inman J."/>
            <person name="Hostetler J."/>
            <person name="Miller J."/>
            <person name="Hammond M."/>
            <person name="Megy K."/>
            <person name="Lawson D."/>
            <person name="Kodira C."/>
            <person name="Sutton G."/>
            <person name="Meyer J."/>
            <person name="Hill C.A."/>
            <person name="Birren B."/>
            <person name="Nene V."/>
            <person name="Collins F."/>
            <person name="Alarcon-Chaidez F."/>
            <person name="Wikel S."/>
            <person name="Strausberg R."/>
        </authorList>
    </citation>
    <scope>NUCLEOTIDE SEQUENCE [LARGE SCALE GENOMIC DNA]</scope>
    <source>
        <strain evidence="4">Wikel</strain>
        <strain evidence="2">Wikel colony</strain>
    </source>
</reference>
<dbReference type="InParanoid" id="B7PK80"/>
<feature type="transmembrane region" description="Helical" evidence="1">
    <location>
        <begin position="21"/>
        <end position="45"/>
    </location>
</feature>
<evidence type="ECO:0000313" key="4">
    <source>
        <dbReference type="Proteomes" id="UP000001555"/>
    </source>
</evidence>
<evidence type="ECO:0000313" key="2">
    <source>
        <dbReference type="EMBL" id="EEC07002.1"/>
    </source>
</evidence>
<dbReference type="VEuPathDB" id="VectorBase:ISCI005021"/>
<keyword evidence="1" id="KW-0812">Transmembrane</keyword>
<dbReference type="HOGENOM" id="CLU_2294707_0_0_1"/>
<gene>
    <name evidence="2" type="ORF">IscW_ISCW005021</name>
</gene>
<evidence type="ECO:0000256" key="1">
    <source>
        <dbReference type="SAM" id="Phobius"/>
    </source>
</evidence>
<dbReference type="EMBL" id="ABJB010279905">
    <property type="status" value="NOT_ANNOTATED_CDS"/>
    <property type="molecule type" value="Genomic_DNA"/>
</dbReference>
<proteinExistence type="predicted"/>
<dbReference type="VEuPathDB" id="VectorBase:ISCW005021"/>
<feature type="transmembrane region" description="Helical" evidence="1">
    <location>
        <begin position="51"/>
        <end position="72"/>
    </location>
</feature>
<keyword evidence="1" id="KW-1133">Transmembrane helix</keyword>
<dbReference type="OrthoDB" id="6424337at2759"/>
<dbReference type="VEuPathDB" id="VectorBase:ISCP_006590"/>
<organism>
    <name type="scientific">Ixodes scapularis</name>
    <name type="common">Black-legged tick</name>
    <name type="synonym">Deer tick</name>
    <dbReference type="NCBI Taxonomy" id="6945"/>
    <lineage>
        <taxon>Eukaryota</taxon>
        <taxon>Metazoa</taxon>
        <taxon>Ecdysozoa</taxon>
        <taxon>Arthropoda</taxon>
        <taxon>Chelicerata</taxon>
        <taxon>Arachnida</taxon>
        <taxon>Acari</taxon>
        <taxon>Parasitiformes</taxon>
        <taxon>Ixodida</taxon>
        <taxon>Ixodoidea</taxon>
        <taxon>Ixodidae</taxon>
        <taxon>Ixodinae</taxon>
        <taxon>Ixodes</taxon>
    </lineage>
</organism>
<name>B7PK80_IXOSC</name>
<dbReference type="AlphaFoldDB" id="B7PK80"/>
<dbReference type="Proteomes" id="UP000001555">
    <property type="component" value="Unassembled WGS sequence"/>
</dbReference>
<evidence type="ECO:0000313" key="3">
    <source>
        <dbReference type="EnsemblMetazoa" id="ISCW005021-PA"/>
    </source>
</evidence>
<protein>
    <submittedName>
        <fullName evidence="2 3">Uncharacterized protein</fullName>
    </submittedName>
</protein>
<dbReference type="PaxDb" id="6945-B7PK80"/>
<sequence>MTMAPMIQSYSRMQVGHYGPPIMYVQFGILSGSGVGTSNVFGYILTFDWKVWALILSAIPILALLMALSNWVRSKMTPKQLAHEMHDNGWELFRNLLYESE</sequence>
<keyword evidence="4" id="KW-1185">Reference proteome</keyword>
<accession>B7PK80</accession>
<dbReference type="EnsemblMetazoa" id="ISCW005021-RA">
    <property type="protein sequence ID" value="ISCW005021-PA"/>
    <property type="gene ID" value="ISCW005021"/>
</dbReference>
<dbReference type="EMBL" id="DS731229">
    <property type="protein sequence ID" value="EEC07002.1"/>
    <property type="molecule type" value="Genomic_DNA"/>
</dbReference>